<dbReference type="GeneID" id="81385603"/>
<reference evidence="4" key="2">
    <citation type="journal article" date="2023" name="IMA Fungus">
        <title>Comparative genomic study of the Penicillium genus elucidates a diverse pangenome and 15 lateral gene transfer events.</title>
        <authorList>
            <person name="Petersen C."/>
            <person name="Sorensen T."/>
            <person name="Nielsen M.R."/>
            <person name="Sondergaard T.E."/>
            <person name="Sorensen J.L."/>
            <person name="Fitzpatrick D.A."/>
            <person name="Frisvad J.C."/>
            <person name="Nielsen K.L."/>
        </authorList>
    </citation>
    <scope>NUCLEOTIDE SEQUENCE</scope>
    <source>
        <strain evidence="4">IBT 23319</strain>
    </source>
</reference>
<dbReference type="EMBL" id="JAPQKT010000006">
    <property type="protein sequence ID" value="KAJ5227512.1"/>
    <property type="molecule type" value="Genomic_DNA"/>
</dbReference>
<dbReference type="OrthoDB" id="408683at2759"/>
<evidence type="ECO:0000256" key="1">
    <source>
        <dbReference type="ARBA" id="ARBA00005736"/>
    </source>
</evidence>
<reference evidence="4" key="1">
    <citation type="submission" date="2022-11" db="EMBL/GenBank/DDBJ databases">
        <authorList>
            <person name="Petersen C."/>
        </authorList>
    </citation>
    <scope>NUCLEOTIDE SEQUENCE</scope>
    <source>
        <strain evidence="4">IBT 23319</strain>
    </source>
</reference>
<dbReference type="GO" id="GO:0000214">
    <property type="term" value="C:tRNA-intron endonuclease complex"/>
    <property type="evidence" value="ECO:0007669"/>
    <property type="project" value="TreeGrafter"/>
</dbReference>
<dbReference type="InterPro" id="IPR024337">
    <property type="entry name" value="tRNA_splic_suSen54"/>
</dbReference>
<dbReference type="RefSeq" id="XP_056499877.1">
    <property type="nucleotide sequence ID" value="XM_056646436.1"/>
</dbReference>
<gene>
    <name evidence="4" type="ORF">N7469_007518</name>
</gene>
<comment type="similarity">
    <text evidence="1">Belongs to the SEN54 family.</text>
</comment>
<evidence type="ECO:0000313" key="4">
    <source>
        <dbReference type="EMBL" id="KAJ5227512.1"/>
    </source>
</evidence>
<evidence type="ECO:0000256" key="2">
    <source>
        <dbReference type="ARBA" id="ARBA00022694"/>
    </source>
</evidence>
<organism evidence="4 5">
    <name type="scientific">Penicillium citrinum</name>
    <dbReference type="NCBI Taxonomy" id="5077"/>
    <lineage>
        <taxon>Eukaryota</taxon>
        <taxon>Fungi</taxon>
        <taxon>Dikarya</taxon>
        <taxon>Ascomycota</taxon>
        <taxon>Pezizomycotina</taxon>
        <taxon>Eurotiomycetes</taxon>
        <taxon>Eurotiomycetidae</taxon>
        <taxon>Eurotiales</taxon>
        <taxon>Aspergillaceae</taxon>
        <taxon>Penicillium</taxon>
    </lineage>
</organism>
<protein>
    <recommendedName>
        <fullName evidence="3">tRNA-splicing endonuclease subunit Sen54 N-terminal domain-containing protein</fullName>
    </recommendedName>
</protein>
<comment type="caution">
    <text evidence="4">The sequence shown here is derived from an EMBL/GenBank/DDBJ whole genome shotgun (WGS) entry which is preliminary data.</text>
</comment>
<dbReference type="PANTHER" id="PTHR21027">
    <property type="entry name" value="TRNA-SPLICING ENDONUCLEASE SUBUNIT SEN54"/>
    <property type="match status" value="1"/>
</dbReference>
<dbReference type="AlphaFoldDB" id="A0A9W9NWY7"/>
<dbReference type="Proteomes" id="UP001147733">
    <property type="component" value="Unassembled WGS sequence"/>
</dbReference>
<keyword evidence="5" id="KW-1185">Reference proteome</keyword>
<name>A0A9W9NWY7_PENCI</name>
<accession>A0A9W9NWY7</accession>
<dbReference type="Pfam" id="PF12928">
    <property type="entry name" value="tRNA_int_end_N2"/>
    <property type="match status" value="1"/>
</dbReference>
<keyword evidence="2" id="KW-0819">tRNA processing</keyword>
<dbReference type="GO" id="GO:0000379">
    <property type="term" value="P:tRNA-type intron splice site recognition and cleavage"/>
    <property type="evidence" value="ECO:0007669"/>
    <property type="project" value="TreeGrafter"/>
</dbReference>
<dbReference type="InterPro" id="IPR024336">
    <property type="entry name" value="tRNA_splic_suSen54_N"/>
</dbReference>
<evidence type="ECO:0000259" key="3">
    <source>
        <dbReference type="Pfam" id="PF12928"/>
    </source>
</evidence>
<feature type="domain" description="tRNA-splicing endonuclease subunit Sen54 N-terminal" evidence="3">
    <location>
        <begin position="100"/>
        <end position="195"/>
    </location>
</feature>
<sequence>MADKDEDAIRGTSVEATQIETDLSDETQDFRLLNHLSLYAHQISQLRTSVSTAAKPNTNIFQSLTDSNSATLPKRGEKDFEPNPTEYQADVLSASRQAMHNALAHPRLHNANNKVIGYFAPDGPAPPPGVTIEDPAKFGGKGVGVNVHLGSCVYVPNPKGQYFKNMGQSDRWNRVWLLPEEALFLIERGSLDIRWPNEMTGSAGESAEELSIPMSLQAAYASFIGHSGLTLERYTVFTGLKRLGYALARAPGWDDTAQAENALLKDQKQEVAVRHPLKRGPGLAGILDQLFSWVSDPFCTSSTAAGPVVGCGMHRSYNDIYRKLAMIPWYDPSVAIERDPLDTTPPFRVVFHAYRPSTPIKKSAFPPPDFRIAVVNTRETESIPTLAQLGALMETTPLDPPHGEKMKRMVYMRLRHGYRNVILAVVDQGIASYLRISDAAFGKEKLYETHSASMGPKKNGNYRGKR</sequence>
<evidence type="ECO:0000313" key="5">
    <source>
        <dbReference type="Proteomes" id="UP001147733"/>
    </source>
</evidence>
<dbReference type="PANTHER" id="PTHR21027:SF1">
    <property type="entry name" value="TRNA-SPLICING ENDONUCLEASE SUBUNIT SEN54"/>
    <property type="match status" value="1"/>
</dbReference>
<proteinExistence type="inferred from homology"/>